<dbReference type="Pfam" id="PF16115">
    <property type="entry name" value="DUF4831"/>
    <property type="match status" value="2"/>
</dbReference>
<comment type="caution">
    <text evidence="2">The sequence shown here is derived from an EMBL/GenBank/DDBJ whole genome shotgun (WGS) entry which is preliminary data.</text>
</comment>
<dbReference type="EMBL" id="JADINB010000070">
    <property type="protein sequence ID" value="MBO8428920.1"/>
    <property type="molecule type" value="Genomic_DNA"/>
</dbReference>
<feature type="chain" id="PRO_5039106835" evidence="1">
    <location>
        <begin position="21"/>
        <end position="357"/>
    </location>
</feature>
<sequence length="357" mass="38451">MKILKKAMVFASVLALSYNAASGQLINAGVPAPAGAIIYSLPLTTVMLEVTAECESFVAGPYAMYAEKYLGIQARTESGDTYTIKAVKMYPAVEADPSLKVAVNLGSSKSASANFLNFSSQGLIMASDTYGGTPFEWRFPSKAGDDIFAGAGVSQNLDSKTTTLYKTVRTAGGLEKVPVQQSQIVEKSTEKKAEQTAALIFKLRQTRIDIITGNTDATYSGEAMGAAIREIDRLEKEYLSLFLGKSVKDTQRVRFDVTPKAGNERQMYIAFRISDSQGLQPSSNMSGRPIVLELIPEGTVAAGGAALESAAKGRIYYREPVVVTARLLDGQKELLQTRFPVYQFGAIQSFPADIAVK</sequence>
<accession>A0A9D9DMN3</accession>
<protein>
    <submittedName>
        <fullName evidence="2">DUF4831 family protein</fullName>
    </submittedName>
</protein>
<dbReference type="InterPro" id="IPR032265">
    <property type="entry name" value="DUF4831"/>
</dbReference>
<evidence type="ECO:0000313" key="3">
    <source>
        <dbReference type="Proteomes" id="UP000823635"/>
    </source>
</evidence>
<keyword evidence="1" id="KW-0732">Signal</keyword>
<feature type="signal peptide" evidence="1">
    <location>
        <begin position="1"/>
        <end position="20"/>
    </location>
</feature>
<reference evidence="2" key="1">
    <citation type="submission" date="2020-10" db="EMBL/GenBank/DDBJ databases">
        <authorList>
            <person name="Gilroy R."/>
        </authorList>
    </citation>
    <scope>NUCLEOTIDE SEQUENCE</scope>
    <source>
        <strain evidence="2">15467</strain>
    </source>
</reference>
<evidence type="ECO:0000256" key="1">
    <source>
        <dbReference type="SAM" id="SignalP"/>
    </source>
</evidence>
<dbReference type="Proteomes" id="UP000823635">
    <property type="component" value="Unassembled WGS sequence"/>
</dbReference>
<gene>
    <name evidence="2" type="ORF">IAC68_03185</name>
</gene>
<name>A0A9D9DMN3_9BACT</name>
<dbReference type="AlphaFoldDB" id="A0A9D9DMN3"/>
<reference evidence="2" key="2">
    <citation type="journal article" date="2021" name="PeerJ">
        <title>Extensive microbial diversity within the chicken gut microbiome revealed by metagenomics and culture.</title>
        <authorList>
            <person name="Gilroy R."/>
            <person name="Ravi A."/>
            <person name="Getino M."/>
            <person name="Pursley I."/>
            <person name="Horton D.L."/>
            <person name="Alikhan N.F."/>
            <person name="Baker D."/>
            <person name="Gharbi K."/>
            <person name="Hall N."/>
            <person name="Watson M."/>
            <person name="Adriaenssens E.M."/>
            <person name="Foster-Nyarko E."/>
            <person name="Jarju S."/>
            <person name="Secka A."/>
            <person name="Antonio M."/>
            <person name="Oren A."/>
            <person name="Chaudhuri R.R."/>
            <person name="La Ragione R."/>
            <person name="Hildebrand F."/>
            <person name="Pallen M.J."/>
        </authorList>
    </citation>
    <scope>NUCLEOTIDE SEQUENCE</scope>
    <source>
        <strain evidence="2">15467</strain>
    </source>
</reference>
<proteinExistence type="predicted"/>
<evidence type="ECO:0000313" key="2">
    <source>
        <dbReference type="EMBL" id="MBO8428920.1"/>
    </source>
</evidence>
<organism evidence="2 3">
    <name type="scientific">Candidatus Egerieousia excrementavium</name>
    <dbReference type="NCBI Taxonomy" id="2840778"/>
    <lineage>
        <taxon>Bacteria</taxon>
        <taxon>Pseudomonadati</taxon>
        <taxon>Bacteroidota</taxon>
        <taxon>Bacteroidia</taxon>
        <taxon>Bacteroidales</taxon>
        <taxon>Candidatus Egerieousia</taxon>
    </lineage>
</organism>